<dbReference type="STRING" id="1618478.UR68_C0001G0053"/>
<evidence type="ECO:0000313" key="2">
    <source>
        <dbReference type="EMBL" id="KKP74453.1"/>
    </source>
</evidence>
<evidence type="ECO:0000313" key="3">
    <source>
        <dbReference type="Proteomes" id="UP000034457"/>
    </source>
</evidence>
<sequence length="192" mass="22136">MAREFATPLLLKGRKNYDLPHTKNVDYFASRIASQDKLDELVLRTAAWLHDTGYADLKRLEPDNHNKEAHAQYSVLRAREFFNIPGISQYYEINQIRKILRIIEIHDSTYLINEEDERAFLEADVLGAISTDTEKFKTFQEAAGYSAFTLLKEIEKFRPNGEGSKILKKLLPGFLKDLKSLPLAPKDQMHPL</sequence>
<dbReference type="Proteomes" id="UP000034457">
    <property type="component" value="Unassembled WGS sequence"/>
</dbReference>
<dbReference type="Pfam" id="PF01966">
    <property type="entry name" value="HD"/>
    <property type="match status" value="1"/>
</dbReference>
<organism evidence="2 3">
    <name type="scientific">Candidatus Roizmanbacteria bacterium GW2011_GWA2_35_19</name>
    <dbReference type="NCBI Taxonomy" id="1618478"/>
    <lineage>
        <taxon>Bacteria</taxon>
        <taxon>Candidatus Roizmaniibacteriota</taxon>
    </lineage>
</organism>
<evidence type="ECO:0000259" key="1">
    <source>
        <dbReference type="Pfam" id="PF01966"/>
    </source>
</evidence>
<dbReference type="SUPFAM" id="SSF109604">
    <property type="entry name" value="HD-domain/PDEase-like"/>
    <property type="match status" value="1"/>
</dbReference>
<dbReference type="InterPro" id="IPR006675">
    <property type="entry name" value="HDIG_dom"/>
</dbReference>
<gene>
    <name evidence="2" type="ORF">UR68_C0001G0053</name>
</gene>
<reference evidence="2 3" key="1">
    <citation type="journal article" date="2015" name="Nature">
        <title>rRNA introns, odd ribosomes, and small enigmatic genomes across a large radiation of phyla.</title>
        <authorList>
            <person name="Brown C.T."/>
            <person name="Hug L.A."/>
            <person name="Thomas B.C."/>
            <person name="Sharon I."/>
            <person name="Castelle C.J."/>
            <person name="Singh A."/>
            <person name="Wilkins M.J."/>
            <person name="Williams K.H."/>
            <person name="Banfield J.F."/>
        </authorList>
    </citation>
    <scope>NUCLEOTIDE SEQUENCE [LARGE SCALE GENOMIC DNA]</scope>
</reference>
<protein>
    <recommendedName>
        <fullName evidence="1">HD domain-containing protein</fullName>
    </recommendedName>
</protein>
<dbReference type="InterPro" id="IPR006674">
    <property type="entry name" value="HD_domain"/>
</dbReference>
<feature type="domain" description="HD" evidence="1">
    <location>
        <begin position="21"/>
        <end position="111"/>
    </location>
</feature>
<dbReference type="EMBL" id="LBQC01000001">
    <property type="protein sequence ID" value="KKP74453.1"/>
    <property type="molecule type" value="Genomic_DNA"/>
</dbReference>
<name>A0A0G0BZ04_9BACT</name>
<dbReference type="Gene3D" id="1.10.3210.10">
    <property type="entry name" value="Hypothetical protein af1432"/>
    <property type="match status" value="1"/>
</dbReference>
<comment type="caution">
    <text evidence="2">The sequence shown here is derived from an EMBL/GenBank/DDBJ whole genome shotgun (WGS) entry which is preliminary data.</text>
</comment>
<accession>A0A0G0BZ04</accession>
<proteinExistence type="predicted"/>
<dbReference type="NCBIfam" id="TIGR00277">
    <property type="entry name" value="HDIG"/>
    <property type="match status" value="1"/>
</dbReference>
<dbReference type="AlphaFoldDB" id="A0A0G0BZ04"/>